<dbReference type="EMBL" id="JAUSVK010000001">
    <property type="protein sequence ID" value="MDQ0391758.1"/>
    <property type="molecule type" value="Genomic_DNA"/>
</dbReference>
<keyword evidence="3" id="KW-1185">Reference proteome</keyword>
<dbReference type="PANTHER" id="PTHR33336">
    <property type="entry name" value="QUINOL MONOOXYGENASE YGIN-RELATED"/>
    <property type="match status" value="1"/>
</dbReference>
<dbReference type="InterPro" id="IPR011008">
    <property type="entry name" value="Dimeric_a/b-barrel"/>
</dbReference>
<gene>
    <name evidence="2" type="ORF">J3R73_001550</name>
</gene>
<keyword evidence="2" id="KW-0560">Oxidoreductase</keyword>
<proteinExistence type="predicted"/>
<dbReference type="InterPro" id="IPR050744">
    <property type="entry name" value="AI-2_Isomerase_LsrG"/>
</dbReference>
<protein>
    <submittedName>
        <fullName evidence="2">Quinol monooxygenase YgiN</fullName>
    </submittedName>
</protein>
<accession>A0ABU0FCC1</accession>
<comment type="caution">
    <text evidence="2">The sequence shown here is derived from an EMBL/GenBank/DDBJ whole genome shotgun (WGS) entry which is preliminary data.</text>
</comment>
<dbReference type="Pfam" id="PF03992">
    <property type="entry name" value="ABM"/>
    <property type="match status" value="1"/>
</dbReference>
<dbReference type="SUPFAM" id="SSF54909">
    <property type="entry name" value="Dimeric alpha+beta barrel"/>
    <property type="match status" value="1"/>
</dbReference>
<name>A0ABU0FCC1_9HYPH</name>
<dbReference type="PANTHER" id="PTHR33336:SF3">
    <property type="entry name" value="ABM DOMAIN-CONTAINING PROTEIN"/>
    <property type="match status" value="1"/>
</dbReference>
<dbReference type="GO" id="GO:0004497">
    <property type="term" value="F:monooxygenase activity"/>
    <property type="evidence" value="ECO:0007669"/>
    <property type="project" value="UniProtKB-KW"/>
</dbReference>
<dbReference type="Gene3D" id="3.30.70.100">
    <property type="match status" value="1"/>
</dbReference>
<feature type="domain" description="ABM" evidence="1">
    <location>
        <begin position="5"/>
        <end position="93"/>
    </location>
</feature>
<evidence type="ECO:0000313" key="3">
    <source>
        <dbReference type="Proteomes" id="UP001237448"/>
    </source>
</evidence>
<evidence type="ECO:0000259" key="1">
    <source>
        <dbReference type="PROSITE" id="PS51725"/>
    </source>
</evidence>
<dbReference type="RefSeq" id="WP_307424595.1">
    <property type="nucleotide sequence ID" value="NZ_JAUSVK010000001.1"/>
</dbReference>
<dbReference type="PROSITE" id="PS51725">
    <property type="entry name" value="ABM"/>
    <property type="match status" value="1"/>
</dbReference>
<evidence type="ECO:0000313" key="2">
    <source>
        <dbReference type="EMBL" id="MDQ0391758.1"/>
    </source>
</evidence>
<reference evidence="2 3" key="1">
    <citation type="submission" date="2023-07" db="EMBL/GenBank/DDBJ databases">
        <title>Genomic Encyclopedia of Type Strains, Phase IV (KMG-IV): sequencing the most valuable type-strain genomes for metagenomic binning, comparative biology and taxonomic classification.</title>
        <authorList>
            <person name="Goeker M."/>
        </authorList>
    </citation>
    <scope>NUCLEOTIDE SEQUENCE [LARGE SCALE GENOMIC DNA]</scope>
    <source>
        <strain evidence="2 3">DSM 5896</strain>
    </source>
</reference>
<dbReference type="Proteomes" id="UP001237448">
    <property type="component" value="Unassembled WGS sequence"/>
</dbReference>
<sequence>MQPQFNLTATLHAKPEKREALVALLSSFVGKSRSEQGCVDYHFHVSMDDPNMFYFYENWAERADFDRHIALDYQKDWFAKQGEYLAQPVELRFFEMISPYDR</sequence>
<dbReference type="InterPro" id="IPR007138">
    <property type="entry name" value="ABM_dom"/>
</dbReference>
<keyword evidence="2" id="KW-0503">Monooxygenase</keyword>
<organism evidence="2 3">
    <name type="scientific">Labrys monachus</name>
    <dbReference type="NCBI Taxonomy" id="217067"/>
    <lineage>
        <taxon>Bacteria</taxon>
        <taxon>Pseudomonadati</taxon>
        <taxon>Pseudomonadota</taxon>
        <taxon>Alphaproteobacteria</taxon>
        <taxon>Hyphomicrobiales</taxon>
        <taxon>Xanthobacteraceae</taxon>
        <taxon>Labrys</taxon>
    </lineage>
</organism>